<comment type="caution">
    <text evidence="3">The sequence shown here is derived from an EMBL/GenBank/DDBJ whole genome shotgun (WGS) entry which is preliminary data.</text>
</comment>
<dbReference type="Proteomes" id="UP001189429">
    <property type="component" value="Unassembled WGS sequence"/>
</dbReference>
<feature type="compositionally biased region" description="Acidic residues" evidence="1">
    <location>
        <begin position="73"/>
        <end position="118"/>
    </location>
</feature>
<organism evidence="3 4">
    <name type="scientific">Prorocentrum cordatum</name>
    <dbReference type="NCBI Taxonomy" id="2364126"/>
    <lineage>
        <taxon>Eukaryota</taxon>
        <taxon>Sar</taxon>
        <taxon>Alveolata</taxon>
        <taxon>Dinophyceae</taxon>
        <taxon>Prorocentrales</taxon>
        <taxon>Prorocentraceae</taxon>
        <taxon>Prorocentrum</taxon>
    </lineage>
</organism>
<proteinExistence type="predicted"/>
<reference evidence="3" key="1">
    <citation type="submission" date="2023-10" db="EMBL/GenBank/DDBJ databases">
        <authorList>
            <person name="Chen Y."/>
            <person name="Shah S."/>
            <person name="Dougan E. K."/>
            <person name="Thang M."/>
            <person name="Chan C."/>
        </authorList>
    </citation>
    <scope>NUCLEOTIDE SEQUENCE [LARGE SCALE GENOMIC DNA]</scope>
</reference>
<accession>A0ABN9PBD2</accession>
<sequence length="240" mass="27070">MAKSKFMIAFVFLLMGGVSSSSIGGKSLIRKAERTSETRVEVDPHGAMMAEGREMVHDDEESLVDASVHEDSMEGDEETEDAFDDDASDDGDDPEDGQPEEQELDQEPDPEEQEESGENETAGSMLDQASASNSSGPVNCVWGSWGSWTSCTYPYGNRRRSWHTYTKDDPYWSHWSRRRGWHYYQLAKCQGTRVRTRTQTTEASNGGKCDGEFLGMGTCTQARRRRLGCPQTRRRRRDLD</sequence>
<feature type="compositionally biased region" description="Basic and acidic residues" evidence="1">
    <location>
        <begin position="31"/>
        <end position="44"/>
    </location>
</feature>
<feature type="region of interest" description="Disordered" evidence="1">
    <location>
        <begin position="31"/>
        <end position="136"/>
    </location>
</feature>
<protein>
    <submittedName>
        <fullName evidence="3">Uncharacterized protein</fullName>
    </submittedName>
</protein>
<evidence type="ECO:0000256" key="2">
    <source>
        <dbReference type="SAM" id="SignalP"/>
    </source>
</evidence>
<name>A0ABN9PBD2_9DINO</name>
<dbReference type="EMBL" id="CAUYUJ010000336">
    <property type="protein sequence ID" value="CAK0789996.1"/>
    <property type="molecule type" value="Genomic_DNA"/>
</dbReference>
<feature type="compositionally biased region" description="Polar residues" evidence="1">
    <location>
        <begin position="127"/>
        <end position="136"/>
    </location>
</feature>
<keyword evidence="4" id="KW-1185">Reference proteome</keyword>
<evidence type="ECO:0000313" key="4">
    <source>
        <dbReference type="Proteomes" id="UP001189429"/>
    </source>
</evidence>
<feature type="chain" id="PRO_5046066067" evidence="2">
    <location>
        <begin position="21"/>
        <end position="240"/>
    </location>
</feature>
<feature type="signal peptide" evidence="2">
    <location>
        <begin position="1"/>
        <end position="20"/>
    </location>
</feature>
<gene>
    <name evidence="3" type="ORF">PCOR1329_LOCUS1385</name>
</gene>
<evidence type="ECO:0000313" key="3">
    <source>
        <dbReference type="EMBL" id="CAK0789996.1"/>
    </source>
</evidence>
<evidence type="ECO:0000256" key="1">
    <source>
        <dbReference type="SAM" id="MobiDB-lite"/>
    </source>
</evidence>
<keyword evidence="2" id="KW-0732">Signal</keyword>